<dbReference type="InterPro" id="IPR043129">
    <property type="entry name" value="ATPase_NBD"/>
</dbReference>
<dbReference type="PANTHER" id="PTHR19375">
    <property type="entry name" value="HEAT SHOCK PROTEIN 70KDA"/>
    <property type="match status" value="1"/>
</dbReference>
<dbReference type="Pfam" id="PF00012">
    <property type="entry name" value="HSP70"/>
    <property type="match status" value="2"/>
</dbReference>
<comment type="similarity">
    <text evidence="1">Belongs to the heat shock protein 70 family.</text>
</comment>
<proteinExistence type="inferred from homology"/>
<evidence type="ECO:0000256" key="3">
    <source>
        <dbReference type="ARBA" id="ARBA00022840"/>
    </source>
</evidence>
<dbReference type="GO" id="GO:0140662">
    <property type="term" value="F:ATP-dependent protein folding chaperone"/>
    <property type="evidence" value="ECO:0007669"/>
    <property type="project" value="InterPro"/>
</dbReference>
<keyword evidence="5" id="KW-1185">Reference proteome</keyword>
<evidence type="ECO:0000313" key="5">
    <source>
        <dbReference type="Proteomes" id="UP000055590"/>
    </source>
</evidence>
<sequence>MAGISIGIDFGTSNSAAAIVDAAGRSAVLPLDSDAADPRLFRSVIFFPAESREVLVADEAISRYLDEWEGRFVQSAKSFLKSPTFTATEIRQRRYKLEELVAIVLRAMRVRAEEIVGAPVERAVFGRPAVFSPEPERDRLAEERLAAAAEIAGFPRPTFLIEPIAAALGYEESLNREEVVLVGDFGAGTSDFTLMRLGPSRAGNLDRRGDVIASDGVYIGGDDFDSAIVEHRLLERFGAGSTYLSLTRRMPLPAWIARKLLAWHELALLRERSTMEFLKKAKVDSDQPEALGNLIRLVEDNLAFHLYRSVEAAKRELSGADEAKVRFHESGIELDERVTRAEFEAWTAPLRAELDACVDRVLARSGGVEPDAIFLTGGTSKIPSVRALFAERFGEARLREGDAFTSVVAGLGRATRLAG</sequence>
<protein>
    <submittedName>
        <fullName evidence="4">Putative heat shock protein YegD</fullName>
    </submittedName>
</protein>
<dbReference type="Gene3D" id="3.30.420.40">
    <property type="match status" value="2"/>
</dbReference>
<evidence type="ECO:0000256" key="1">
    <source>
        <dbReference type="ARBA" id="ARBA00007381"/>
    </source>
</evidence>
<dbReference type="EMBL" id="CP012332">
    <property type="protein sequence ID" value="AKU92969.1"/>
    <property type="molecule type" value="Genomic_DNA"/>
</dbReference>
<evidence type="ECO:0000256" key="2">
    <source>
        <dbReference type="ARBA" id="ARBA00022741"/>
    </source>
</evidence>
<dbReference type="InterPro" id="IPR013126">
    <property type="entry name" value="Hsp_70_fam"/>
</dbReference>
<dbReference type="STRING" id="1391653.AKJ08_3356"/>
<dbReference type="AlphaFoldDB" id="A0A0K1PIM9"/>
<dbReference type="InterPro" id="IPR018181">
    <property type="entry name" value="Heat_shock_70_CS"/>
</dbReference>
<dbReference type="KEGG" id="vin:AKJ08_3356"/>
<dbReference type="InterPro" id="IPR042054">
    <property type="entry name" value="YegD-like"/>
</dbReference>
<dbReference type="PATRIC" id="fig|1391653.3.peg.3505"/>
<dbReference type="PROSITE" id="PS01036">
    <property type="entry name" value="HSP70_3"/>
    <property type="match status" value="1"/>
</dbReference>
<keyword evidence="3" id="KW-0067">ATP-binding</keyword>
<dbReference type="Proteomes" id="UP000055590">
    <property type="component" value="Chromosome"/>
</dbReference>
<dbReference type="SUPFAM" id="SSF53067">
    <property type="entry name" value="Actin-like ATPase domain"/>
    <property type="match status" value="2"/>
</dbReference>
<dbReference type="GO" id="GO:0005524">
    <property type="term" value="F:ATP binding"/>
    <property type="evidence" value="ECO:0007669"/>
    <property type="project" value="UniProtKB-KW"/>
</dbReference>
<gene>
    <name evidence="4" type="ORF">AKJ08_3356</name>
</gene>
<dbReference type="Gene3D" id="3.90.640.10">
    <property type="entry name" value="Actin, Chain A, domain 4"/>
    <property type="match status" value="1"/>
</dbReference>
<name>A0A0K1PIM9_9BACT</name>
<keyword evidence="2" id="KW-0547">Nucleotide-binding</keyword>
<dbReference type="RefSeq" id="WP_338062171.1">
    <property type="nucleotide sequence ID" value="NZ_CP012332.1"/>
</dbReference>
<reference evidence="4 5" key="1">
    <citation type="submission" date="2015-08" db="EMBL/GenBank/DDBJ databases">
        <authorList>
            <person name="Babu N.S."/>
            <person name="Beckwith C.J."/>
            <person name="Beseler K.G."/>
            <person name="Brison A."/>
            <person name="Carone J.V."/>
            <person name="Caskin T.P."/>
            <person name="Diamond M."/>
            <person name="Durham M.E."/>
            <person name="Foxe J.M."/>
            <person name="Go M."/>
            <person name="Henderson B.A."/>
            <person name="Jones I.B."/>
            <person name="McGettigan J.A."/>
            <person name="Micheletti S.J."/>
            <person name="Nasrallah M.E."/>
            <person name="Ortiz D."/>
            <person name="Piller C.R."/>
            <person name="Privatt S.R."/>
            <person name="Schneider S.L."/>
            <person name="Sharp S."/>
            <person name="Smith T.C."/>
            <person name="Stanton J.D."/>
            <person name="Ullery H.E."/>
            <person name="Wilson R.J."/>
            <person name="Serrano M.G."/>
            <person name="Buck G."/>
            <person name="Lee V."/>
            <person name="Wang Y."/>
            <person name="Carvalho R."/>
            <person name="Voegtly L."/>
            <person name="Shi R."/>
            <person name="Duckworth R."/>
            <person name="Johnson A."/>
            <person name="Loviza R."/>
            <person name="Walstead R."/>
            <person name="Shah Z."/>
            <person name="Kiflezghi M."/>
            <person name="Wade K."/>
            <person name="Ball S.L."/>
            <person name="Bradley K.W."/>
            <person name="Asai D.J."/>
            <person name="Bowman C.A."/>
            <person name="Russell D.A."/>
            <person name="Pope W.H."/>
            <person name="Jacobs-Sera D."/>
            <person name="Hendrix R.W."/>
            <person name="Hatfull G.F."/>
        </authorList>
    </citation>
    <scope>NUCLEOTIDE SEQUENCE [LARGE SCALE GENOMIC DNA]</scope>
    <source>
        <strain evidence="4 5">DSM 27710</strain>
    </source>
</reference>
<organism evidence="4 5">
    <name type="scientific">Vulgatibacter incomptus</name>
    <dbReference type="NCBI Taxonomy" id="1391653"/>
    <lineage>
        <taxon>Bacteria</taxon>
        <taxon>Pseudomonadati</taxon>
        <taxon>Myxococcota</taxon>
        <taxon>Myxococcia</taxon>
        <taxon>Myxococcales</taxon>
        <taxon>Cystobacterineae</taxon>
        <taxon>Vulgatibacteraceae</taxon>
        <taxon>Vulgatibacter</taxon>
    </lineage>
</organism>
<keyword evidence="4" id="KW-0346">Stress response</keyword>
<dbReference type="CDD" id="cd10231">
    <property type="entry name" value="ASKHA_NBD_HSP70_YegD-like"/>
    <property type="match status" value="1"/>
</dbReference>
<evidence type="ECO:0000313" key="4">
    <source>
        <dbReference type="EMBL" id="AKU92969.1"/>
    </source>
</evidence>
<accession>A0A0K1PIM9</accession>